<dbReference type="SUPFAM" id="SSF48264">
    <property type="entry name" value="Cytochrome P450"/>
    <property type="match status" value="1"/>
</dbReference>
<comment type="similarity">
    <text evidence="4 14">Belongs to the cytochrome P450 family.</text>
</comment>
<dbReference type="InterPro" id="IPR001128">
    <property type="entry name" value="Cyt_P450"/>
</dbReference>
<dbReference type="InterPro" id="IPR002401">
    <property type="entry name" value="Cyt_P450_E_grp-I"/>
</dbReference>
<dbReference type="InterPro" id="IPR017972">
    <property type="entry name" value="Cyt_P450_CS"/>
</dbReference>
<dbReference type="HOGENOM" id="CLU_001570_20_0_1"/>
<protein>
    <recommendedName>
        <fullName evidence="17">Cytochrome P450</fullName>
    </recommendedName>
</protein>
<evidence type="ECO:0000256" key="13">
    <source>
        <dbReference type="PIRSR" id="PIRSR602401-1"/>
    </source>
</evidence>
<evidence type="ECO:0000256" key="14">
    <source>
        <dbReference type="RuleBase" id="RU000461"/>
    </source>
</evidence>
<dbReference type="GO" id="GO:0005506">
    <property type="term" value="F:iron ion binding"/>
    <property type="evidence" value="ECO:0007669"/>
    <property type="project" value="InterPro"/>
</dbReference>
<sequence>MSCVATELFDSLPEGDQWAEQEQVVKGCAASEYADGANTPAIVSTGGSNTVISPARCFTLAIAMYPDVQKTAQAEIDAVVGRDRLPDLDDIDSLPFINAIIKEILRWQPAVPFCVPHRSTQDEEYDGFFIPKGTNVMGNTWSILHNPDVYPEPEKFRPQRFLTDGKLNPDIRDSVAAFGYGRRICPGQFMATQSLFLIFSSIPSNFNISPPLDEFGNPTKLRPAMLSGVLSTPSPFKCVIKSRSDAAAALIRESVNAAKS</sequence>
<dbReference type="InParanoid" id="A0A0C3BZD3"/>
<keyword evidence="9 14" id="KW-0560">Oxidoreductase</keyword>
<reference evidence="15 16" key="1">
    <citation type="submission" date="2014-04" db="EMBL/GenBank/DDBJ databases">
        <authorList>
            <consortium name="DOE Joint Genome Institute"/>
            <person name="Kuo A."/>
            <person name="Tarkka M."/>
            <person name="Buscot F."/>
            <person name="Kohler A."/>
            <person name="Nagy L.G."/>
            <person name="Floudas D."/>
            <person name="Copeland A."/>
            <person name="Barry K.W."/>
            <person name="Cichocki N."/>
            <person name="Veneault-Fourrey C."/>
            <person name="LaButti K."/>
            <person name="Lindquist E.A."/>
            <person name="Lipzen A."/>
            <person name="Lundell T."/>
            <person name="Morin E."/>
            <person name="Murat C."/>
            <person name="Sun H."/>
            <person name="Tunlid A."/>
            <person name="Henrissat B."/>
            <person name="Grigoriev I.V."/>
            <person name="Hibbett D.S."/>
            <person name="Martin F."/>
            <person name="Nordberg H.P."/>
            <person name="Cantor M.N."/>
            <person name="Hua S.X."/>
        </authorList>
    </citation>
    <scope>NUCLEOTIDE SEQUENCE [LARGE SCALE GENOMIC DNA]</scope>
    <source>
        <strain evidence="15 16">F 1598</strain>
    </source>
</reference>
<dbReference type="STRING" id="765440.A0A0C3BZD3"/>
<name>A0A0C3BZD3_PILCF</name>
<evidence type="ECO:0000256" key="9">
    <source>
        <dbReference type="ARBA" id="ARBA00023002"/>
    </source>
</evidence>
<keyword evidence="8" id="KW-1133">Transmembrane helix</keyword>
<keyword evidence="7 13" id="KW-0479">Metal-binding</keyword>
<feature type="binding site" description="axial binding residue" evidence="13">
    <location>
        <position position="185"/>
    </location>
    <ligand>
        <name>heme</name>
        <dbReference type="ChEBI" id="CHEBI:30413"/>
    </ligand>
    <ligandPart>
        <name>Fe</name>
        <dbReference type="ChEBI" id="CHEBI:18248"/>
    </ligandPart>
</feature>
<evidence type="ECO:0000256" key="8">
    <source>
        <dbReference type="ARBA" id="ARBA00022989"/>
    </source>
</evidence>
<keyword evidence="10 13" id="KW-0408">Iron</keyword>
<dbReference type="GO" id="GO:0016705">
    <property type="term" value="F:oxidoreductase activity, acting on paired donors, with incorporation or reduction of molecular oxygen"/>
    <property type="evidence" value="ECO:0007669"/>
    <property type="project" value="InterPro"/>
</dbReference>
<dbReference type="Pfam" id="PF00067">
    <property type="entry name" value="p450"/>
    <property type="match status" value="1"/>
</dbReference>
<keyword evidence="12" id="KW-0472">Membrane</keyword>
<dbReference type="InterPro" id="IPR050364">
    <property type="entry name" value="Cytochrome_P450_fung"/>
</dbReference>
<dbReference type="Proteomes" id="UP000054166">
    <property type="component" value="Unassembled WGS sequence"/>
</dbReference>
<dbReference type="EMBL" id="KN832993">
    <property type="protein sequence ID" value="KIM82727.1"/>
    <property type="molecule type" value="Genomic_DNA"/>
</dbReference>
<comment type="pathway">
    <text evidence="3">Secondary metabolite biosynthesis.</text>
</comment>
<evidence type="ECO:0000313" key="15">
    <source>
        <dbReference type="EMBL" id="KIM82727.1"/>
    </source>
</evidence>
<dbReference type="InterPro" id="IPR036396">
    <property type="entry name" value="Cyt_P450_sf"/>
</dbReference>
<keyword evidence="16" id="KW-1185">Reference proteome</keyword>
<evidence type="ECO:0000256" key="1">
    <source>
        <dbReference type="ARBA" id="ARBA00001971"/>
    </source>
</evidence>
<evidence type="ECO:0000256" key="3">
    <source>
        <dbReference type="ARBA" id="ARBA00005179"/>
    </source>
</evidence>
<organism evidence="15 16">
    <name type="scientific">Piloderma croceum (strain F 1598)</name>
    <dbReference type="NCBI Taxonomy" id="765440"/>
    <lineage>
        <taxon>Eukaryota</taxon>
        <taxon>Fungi</taxon>
        <taxon>Dikarya</taxon>
        <taxon>Basidiomycota</taxon>
        <taxon>Agaricomycotina</taxon>
        <taxon>Agaricomycetes</taxon>
        <taxon>Agaricomycetidae</taxon>
        <taxon>Atheliales</taxon>
        <taxon>Atheliaceae</taxon>
        <taxon>Piloderma</taxon>
    </lineage>
</organism>
<proteinExistence type="inferred from homology"/>
<keyword evidence="6" id="KW-0812">Transmembrane</keyword>
<evidence type="ECO:0000256" key="7">
    <source>
        <dbReference type="ARBA" id="ARBA00022723"/>
    </source>
</evidence>
<dbReference type="OrthoDB" id="2789670at2759"/>
<reference evidence="16" key="2">
    <citation type="submission" date="2015-01" db="EMBL/GenBank/DDBJ databases">
        <title>Evolutionary Origins and Diversification of the Mycorrhizal Mutualists.</title>
        <authorList>
            <consortium name="DOE Joint Genome Institute"/>
            <consortium name="Mycorrhizal Genomics Consortium"/>
            <person name="Kohler A."/>
            <person name="Kuo A."/>
            <person name="Nagy L.G."/>
            <person name="Floudas D."/>
            <person name="Copeland A."/>
            <person name="Barry K.W."/>
            <person name="Cichocki N."/>
            <person name="Veneault-Fourrey C."/>
            <person name="LaButti K."/>
            <person name="Lindquist E.A."/>
            <person name="Lipzen A."/>
            <person name="Lundell T."/>
            <person name="Morin E."/>
            <person name="Murat C."/>
            <person name="Riley R."/>
            <person name="Ohm R."/>
            <person name="Sun H."/>
            <person name="Tunlid A."/>
            <person name="Henrissat B."/>
            <person name="Grigoriev I.V."/>
            <person name="Hibbett D.S."/>
            <person name="Martin F."/>
        </authorList>
    </citation>
    <scope>NUCLEOTIDE SEQUENCE [LARGE SCALE GENOMIC DNA]</scope>
    <source>
        <strain evidence="16">F 1598</strain>
    </source>
</reference>
<comment type="subcellular location">
    <subcellularLocation>
        <location evidence="2">Membrane</location>
        <topology evidence="2">Single-pass membrane protein</topology>
    </subcellularLocation>
</comment>
<dbReference type="Gene3D" id="1.10.630.10">
    <property type="entry name" value="Cytochrome P450"/>
    <property type="match status" value="1"/>
</dbReference>
<evidence type="ECO:0008006" key="17">
    <source>
        <dbReference type="Google" id="ProtNLM"/>
    </source>
</evidence>
<evidence type="ECO:0000256" key="4">
    <source>
        <dbReference type="ARBA" id="ARBA00010617"/>
    </source>
</evidence>
<evidence type="ECO:0000256" key="5">
    <source>
        <dbReference type="ARBA" id="ARBA00022617"/>
    </source>
</evidence>
<keyword evidence="11 14" id="KW-0503">Monooxygenase</keyword>
<evidence type="ECO:0000256" key="10">
    <source>
        <dbReference type="ARBA" id="ARBA00023004"/>
    </source>
</evidence>
<evidence type="ECO:0000256" key="6">
    <source>
        <dbReference type="ARBA" id="ARBA00022692"/>
    </source>
</evidence>
<keyword evidence="5 13" id="KW-0349">Heme</keyword>
<evidence type="ECO:0000256" key="2">
    <source>
        <dbReference type="ARBA" id="ARBA00004167"/>
    </source>
</evidence>
<dbReference type="PRINTS" id="PR00385">
    <property type="entry name" value="P450"/>
</dbReference>
<dbReference type="AlphaFoldDB" id="A0A0C3BZD3"/>
<dbReference type="GO" id="GO:0020037">
    <property type="term" value="F:heme binding"/>
    <property type="evidence" value="ECO:0007669"/>
    <property type="project" value="InterPro"/>
</dbReference>
<dbReference type="PROSITE" id="PS00086">
    <property type="entry name" value="CYTOCHROME_P450"/>
    <property type="match status" value="1"/>
</dbReference>
<comment type="cofactor">
    <cofactor evidence="1 13">
        <name>heme</name>
        <dbReference type="ChEBI" id="CHEBI:30413"/>
    </cofactor>
</comment>
<dbReference type="GO" id="GO:0004497">
    <property type="term" value="F:monooxygenase activity"/>
    <property type="evidence" value="ECO:0007669"/>
    <property type="project" value="UniProtKB-KW"/>
</dbReference>
<evidence type="ECO:0000256" key="12">
    <source>
        <dbReference type="ARBA" id="ARBA00023136"/>
    </source>
</evidence>
<dbReference type="PRINTS" id="PR00463">
    <property type="entry name" value="EP450I"/>
</dbReference>
<evidence type="ECO:0000313" key="16">
    <source>
        <dbReference type="Proteomes" id="UP000054166"/>
    </source>
</evidence>
<dbReference type="PANTHER" id="PTHR46300:SF2">
    <property type="entry name" value="CYTOCHROME P450 MONOOXYGENASE ALNH-RELATED"/>
    <property type="match status" value="1"/>
</dbReference>
<gene>
    <name evidence="15" type="ORF">PILCRDRAFT_88402</name>
</gene>
<accession>A0A0C3BZD3</accession>
<evidence type="ECO:0000256" key="11">
    <source>
        <dbReference type="ARBA" id="ARBA00023033"/>
    </source>
</evidence>
<dbReference type="PANTHER" id="PTHR46300">
    <property type="entry name" value="P450, PUTATIVE (EUROFUNG)-RELATED-RELATED"/>
    <property type="match status" value="1"/>
</dbReference>
<dbReference type="GO" id="GO:0016020">
    <property type="term" value="C:membrane"/>
    <property type="evidence" value="ECO:0007669"/>
    <property type="project" value="UniProtKB-SubCell"/>
</dbReference>